<organism evidence="2 3">
    <name type="scientific">Acetobacterium malicum</name>
    <dbReference type="NCBI Taxonomy" id="52692"/>
    <lineage>
        <taxon>Bacteria</taxon>
        <taxon>Bacillati</taxon>
        <taxon>Bacillota</taxon>
        <taxon>Clostridia</taxon>
        <taxon>Eubacteriales</taxon>
        <taxon>Eubacteriaceae</taxon>
        <taxon>Acetobacterium</taxon>
    </lineage>
</organism>
<name>A0ABR6Z0F0_9FIRM</name>
<dbReference type="Pfam" id="PF01520">
    <property type="entry name" value="Amidase_3"/>
    <property type="match status" value="1"/>
</dbReference>
<dbReference type="InterPro" id="IPR006637">
    <property type="entry name" value="ChW"/>
</dbReference>
<dbReference type="Proteomes" id="UP000622405">
    <property type="component" value="Unassembled WGS sequence"/>
</dbReference>
<dbReference type="SUPFAM" id="SSF53187">
    <property type="entry name" value="Zn-dependent exopeptidases"/>
    <property type="match status" value="1"/>
</dbReference>
<dbReference type="Pfam" id="PF07538">
    <property type="entry name" value="ChW"/>
    <property type="match status" value="3"/>
</dbReference>
<evidence type="ECO:0000259" key="1">
    <source>
        <dbReference type="SMART" id="SM00646"/>
    </source>
</evidence>
<evidence type="ECO:0000313" key="2">
    <source>
        <dbReference type="EMBL" id="MBC3900720.1"/>
    </source>
</evidence>
<comment type="caution">
    <text evidence="2">The sequence shown here is derived from an EMBL/GenBank/DDBJ whole genome shotgun (WGS) entry which is preliminary data.</text>
</comment>
<dbReference type="RefSeq" id="WP_186894878.1">
    <property type="nucleotide sequence ID" value="NZ_WJBE01000014.1"/>
</dbReference>
<feature type="domain" description="MurNAc-LAA" evidence="1">
    <location>
        <begin position="239"/>
        <end position="345"/>
    </location>
</feature>
<dbReference type="SMART" id="SM00646">
    <property type="entry name" value="Ami_3"/>
    <property type="match status" value="1"/>
</dbReference>
<keyword evidence="3" id="KW-1185">Reference proteome</keyword>
<dbReference type="CDD" id="cd02696">
    <property type="entry name" value="MurNAc-LAA"/>
    <property type="match status" value="1"/>
</dbReference>
<sequence>MAEKVSVLYAGHVQDIGDLAIVKDGQLCGTEGKEKRLESVRIFLETAAKLGIEYETHVQDIGWLPTRSNGEESGSKGEGKRVEAIRIRLTGEDAERYDVFYGVHVQNIGNMQFAKNGESTGTEGKGLRMEGLRIIVVEKGVELRIDTLDKFVKYVKPAEPAPVPAPAAHPRKSGHGYLAVAHGISSDGGWDSGCVDGPYTEAGLMLPIVKVAASYLRQWGLRITTDADQNNNKNMLATVAEANAVGADFYVSVHCDYNAAPSGTLPIIYPGSADGEGLANAINASVTTRMGMGTRGVMQRDDYEVSGTDMKACIFETGSIRNDIGKLLDANKYGFALAQGIFDGI</sequence>
<dbReference type="InterPro" id="IPR002508">
    <property type="entry name" value="MurNAc-LAA_cat"/>
</dbReference>
<gene>
    <name evidence="2" type="ORF">GH811_13955</name>
</gene>
<dbReference type="EMBL" id="WJBE01000014">
    <property type="protein sequence ID" value="MBC3900720.1"/>
    <property type="molecule type" value="Genomic_DNA"/>
</dbReference>
<proteinExistence type="predicted"/>
<protein>
    <recommendedName>
        <fullName evidence="1">MurNAc-LAA domain-containing protein</fullName>
    </recommendedName>
</protein>
<evidence type="ECO:0000313" key="3">
    <source>
        <dbReference type="Proteomes" id="UP000622405"/>
    </source>
</evidence>
<reference evidence="2 3" key="1">
    <citation type="journal article" date="2020" name="mSystems">
        <title>Defining Genomic and Predicted Metabolic Features of the Acetobacterium Genus.</title>
        <authorList>
            <person name="Ross D.E."/>
            <person name="Marshall C.W."/>
            <person name="Gulliver D."/>
            <person name="May H.D."/>
            <person name="Norman R.S."/>
        </authorList>
    </citation>
    <scope>NUCLEOTIDE SEQUENCE [LARGE SCALE GENOMIC DNA]</scope>
    <source>
        <strain evidence="2 3">DSM 4132</strain>
    </source>
</reference>
<dbReference type="Gene3D" id="3.40.630.40">
    <property type="entry name" value="Zn-dependent exopeptidases"/>
    <property type="match status" value="1"/>
</dbReference>
<dbReference type="SMART" id="SM00728">
    <property type="entry name" value="ChW"/>
    <property type="match status" value="3"/>
</dbReference>
<accession>A0ABR6Z0F0</accession>